<feature type="transmembrane region" description="Helical" evidence="7">
    <location>
        <begin position="651"/>
        <end position="670"/>
    </location>
</feature>
<dbReference type="EMBL" id="VFOU01000001">
    <property type="protein sequence ID" value="TQL74112.1"/>
    <property type="molecule type" value="Genomic_DNA"/>
</dbReference>
<dbReference type="InterPro" id="IPR017501">
    <property type="entry name" value="Phage_infect_YhgE_C"/>
</dbReference>
<keyword evidence="2 7" id="KW-0812">Transmembrane</keyword>
<evidence type="ECO:0000256" key="5">
    <source>
        <dbReference type="SAM" id="Coils"/>
    </source>
</evidence>
<reference evidence="9 10" key="1">
    <citation type="submission" date="2019-06" db="EMBL/GenBank/DDBJ databases">
        <title>Sequencing the genomes of 1000 actinobacteria strains.</title>
        <authorList>
            <person name="Klenk H.-P."/>
        </authorList>
    </citation>
    <scope>NUCLEOTIDE SEQUENCE [LARGE SCALE GENOMIC DNA]</scope>
    <source>
        <strain evidence="9 10">DSM 24083</strain>
    </source>
</reference>
<sequence>MSRLNPKVQLTIILTALAVIPLIYASLLVWSVKDPTGSLEVMSAAIVNKDEPATTSEGEQLQLGDDLTETLLDSDESFHWTTMDEDVAYDALENDDIRAILEIPKDFSSSAASLGDDDPLAAVQSQLTIITDDASNIIAGNIAATVGEAVQMSVSKQVGEEFVAQMTVGFTEIGEALDKAADGAHELSDGTSSARTGAGDLVVGLDELTSGANTLSNGAADLAAGTSEAASGSRELASGLATLDTQTQDLPDTAEDIDNKAHQFADRIETIADDIADASAKVDTLASDAQSALDNAQGAGSASENIEELLTSGSQYTDDISANGQDLLDSWDAFSDEQRQAAVQEMMDNAEAVKNSHDEAQKQANALRQDVADLVGVETTGGPATGLTGLSTNIAQLQEVLDRVHAGADRGTEGSELMHEAADRLTTSTGDLVDAAQELSGAISTAAAASSELSTGLETLDEGATALNDGSSDLASGAGDATAGAYDLRGGLGRLDTGASDLATGLDEGKGDVPRYSDEESDHLADTASDPVTLAQQRLHEVPGYGWGLAPYFMGLALWVGAMGYFLMQPAINVRRVMATDSRLRAVLASITPAFLMAFIQSALMVTFVRFVVNIDMAQTAGVYALSFFASLTFFILNQMLIAVFDAPGRFFALILIVLQLSAAGGTYPIETAPQFFQHLHSWLPMTHVVTGLRSLIAGGTFNTSGILLPLAVWLLVSFVALISAILVTWAKTHRSRPAKRSAQHAKTTKEPARS</sequence>
<dbReference type="RefSeq" id="WP_141864523.1">
    <property type="nucleotide sequence ID" value="NZ_BAABAN010000016.1"/>
</dbReference>
<evidence type="ECO:0000256" key="4">
    <source>
        <dbReference type="ARBA" id="ARBA00023136"/>
    </source>
</evidence>
<evidence type="ECO:0000256" key="7">
    <source>
        <dbReference type="SAM" id="Phobius"/>
    </source>
</evidence>
<dbReference type="PANTHER" id="PTHR43077:SF5">
    <property type="entry name" value="PHAGE INFECTION PROTEIN"/>
    <property type="match status" value="1"/>
</dbReference>
<dbReference type="Pfam" id="PF12698">
    <property type="entry name" value="ABC2_membrane_3"/>
    <property type="match status" value="1"/>
</dbReference>
<evidence type="ECO:0000256" key="3">
    <source>
        <dbReference type="ARBA" id="ARBA00022989"/>
    </source>
</evidence>
<dbReference type="GO" id="GO:0140359">
    <property type="term" value="F:ABC-type transporter activity"/>
    <property type="evidence" value="ECO:0007669"/>
    <property type="project" value="InterPro"/>
</dbReference>
<dbReference type="Proteomes" id="UP000319746">
    <property type="component" value="Unassembled WGS sequence"/>
</dbReference>
<dbReference type="GO" id="GO:0016020">
    <property type="term" value="C:membrane"/>
    <property type="evidence" value="ECO:0007669"/>
    <property type="project" value="UniProtKB-SubCell"/>
</dbReference>
<dbReference type="Gene3D" id="3.40.1710.10">
    <property type="entry name" value="abc type-2 transporter like domain"/>
    <property type="match status" value="1"/>
</dbReference>
<feature type="transmembrane region" description="Helical" evidence="7">
    <location>
        <begin position="545"/>
        <end position="567"/>
    </location>
</feature>
<proteinExistence type="predicted"/>
<feature type="region of interest" description="Disordered" evidence="6">
    <location>
        <begin position="503"/>
        <end position="525"/>
    </location>
</feature>
<dbReference type="SUPFAM" id="SSF58104">
    <property type="entry name" value="Methyl-accepting chemotaxis protein (MCP) signaling domain"/>
    <property type="match status" value="1"/>
</dbReference>
<evidence type="ECO:0000259" key="8">
    <source>
        <dbReference type="Pfam" id="PF12698"/>
    </source>
</evidence>
<evidence type="ECO:0000256" key="1">
    <source>
        <dbReference type="ARBA" id="ARBA00004141"/>
    </source>
</evidence>
<name>A0A543ANF7_9MICC</name>
<keyword evidence="5" id="KW-0175">Coiled coil</keyword>
<dbReference type="AlphaFoldDB" id="A0A543ANF7"/>
<feature type="transmembrane region" description="Helical" evidence="7">
    <location>
        <begin position="711"/>
        <end position="731"/>
    </location>
</feature>
<feature type="transmembrane region" description="Helical" evidence="7">
    <location>
        <begin position="621"/>
        <end position="644"/>
    </location>
</feature>
<dbReference type="PANTHER" id="PTHR43077">
    <property type="entry name" value="TRANSPORT PERMEASE YVFS-RELATED"/>
    <property type="match status" value="1"/>
</dbReference>
<evidence type="ECO:0000313" key="10">
    <source>
        <dbReference type="Proteomes" id="UP000319746"/>
    </source>
</evidence>
<dbReference type="NCBIfam" id="TIGR03062">
    <property type="entry name" value="pip_yhgE_Cterm"/>
    <property type="match status" value="1"/>
</dbReference>
<gene>
    <name evidence="9" type="ORF">FB556_0563</name>
</gene>
<dbReference type="InterPro" id="IPR017500">
    <property type="entry name" value="Phage_infect_YhgE_N"/>
</dbReference>
<feature type="transmembrane region" description="Helical" evidence="7">
    <location>
        <begin position="12"/>
        <end position="32"/>
    </location>
</feature>
<feature type="coiled-coil region" evidence="5">
    <location>
        <begin position="343"/>
        <end position="370"/>
    </location>
</feature>
<protein>
    <submittedName>
        <fullName evidence="9">Putative membrane protein</fullName>
    </submittedName>
</protein>
<feature type="transmembrane region" description="Helical" evidence="7">
    <location>
        <begin position="587"/>
        <end position="609"/>
    </location>
</feature>
<dbReference type="NCBIfam" id="TIGR03061">
    <property type="entry name" value="pip_yhgE_Nterm"/>
    <property type="match status" value="1"/>
</dbReference>
<feature type="domain" description="ABC-2 type transporter transmembrane" evidence="8">
    <location>
        <begin position="541"/>
        <end position="725"/>
    </location>
</feature>
<comment type="subcellular location">
    <subcellularLocation>
        <location evidence="1">Membrane</location>
        <topology evidence="1">Multi-pass membrane protein</topology>
    </subcellularLocation>
</comment>
<dbReference type="InterPro" id="IPR051328">
    <property type="entry name" value="T7SS_ABC-Transporter"/>
</dbReference>
<feature type="compositionally biased region" description="Basic and acidic residues" evidence="6">
    <location>
        <begin position="507"/>
        <end position="525"/>
    </location>
</feature>
<evidence type="ECO:0000256" key="2">
    <source>
        <dbReference type="ARBA" id="ARBA00022692"/>
    </source>
</evidence>
<accession>A0A543ANF7</accession>
<dbReference type="Gene3D" id="1.10.287.950">
    <property type="entry name" value="Methyl-accepting chemotaxis protein"/>
    <property type="match status" value="2"/>
</dbReference>
<evidence type="ECO:0000256" key="6">
    <source>
        <dbReference type="SAM" id="MobiDB-lite"/>
    </source>
</evidence>
<dbReference type="OrthoDB" id="9811483at2"/>
<dbReference type="InterPro" id="IPR013525">
    <property type="entry name" value="ABC2_TM"/>
</dbReference>
<keyword evidence="4 7" id="KW-0472">Membrane</keyword>
<comment type="caution">
    <text evidence="9">The sequence shown here is derived from an EMBL/GenBank/DDBJ whole genome shotgun (WGS) entry which is preliminary data.</text>
</comment>
<keyword evidence="3 7" id="KW-1133">Transmembrane helix</keyword>
<dbReference type="NCBIfam" id="TIGR03057">
    <property type="entry name" value="xxxLxxG_by_4"/>
    <property type="match status" value="2"/>
</dbReference>
<organism evidence="9 10">
    <name type="scientific">Enteractinococcus coprophilus</name>
    <dbReference type="NCBI Taxonomy" id="1027633"/>
    <lineage>
        <taxon>Bacteria</taxon>
        <taxon>Bacillati</taxon>
        <taxon>Actinomycetota</taxon>
        <taxon>Actinomycetes</taxon>
        <taxon>Micrococcales</taxon>
        <taxon>Micrococcaceae</taxon>
    </lineage>
</organism>
<keyword evidence="10" id="KW-1185">Reference proteome</keyword>
<evidence type="ECO:0000313" key="9">
    <source>
        <dbReference type="EMBL" id="TQL74112.1"/>
    </source>
</evidence>
<dbReference type="InterPro" id="IPR023908">
    <property type="entry name" value="xxxLxxG_rpt"/>
</dbReference>